<evidence type="ECO:0000313" key="1">
    <source>
        <dbReference type="EMBL" id="MCL1629065.1"/>
    </source>
</evidence>
<comment type="caution">
    <text evidence="1">The sequence shown here is derived from an EMBL/GenBank/DDBJ whole genome shotgun (WGS) entry which is preliminary data.</text>
</comment>
<proteinExistence type="predicted"/>
<dbReference type="EMBL" id="JALZWP010000008">
    <property type="protein sequence ID" value="MCL1629065.1"/>
    <property type="molecule type" value="Genomic_DNA"/>
</dbReference>
<gene>
    <name evidence="1" type="ORF">M3N55_10015</name>
</gene>
<dbReference type="Proteomes" id="UP001202550">
    <property type="component" value="Unassembled WGS sequence"/>
</dbReference>
<name>A0ABT0M3U4_9RHOB</name>
<organism evidence="1 2">
    <name type="scientific">Roseinatronobacter domitianus</name>
    <dbReference type="NCBI Taxonomy" id="2940293"/>
    <lineage>
        <taxon>Bacteria</taxon>
        <taxon>Pseudomonadati</taxon>
        <taxon>Pseudomonadota</taxon>
        <taxon>Alphaproteobacteria</taxon>
        <taxon>Rhodobacterales</taxon>
        <taxon>Paracoccaceae</taxon>
        <taxon>Roseinatronobacter</taxon>
    </lineage>
</organism>
<protein>
    <submittedName>
        <fullName evidence="1">Uncharacterized protein</fullName>
    </submittedName>
</protein>
<accession>A0ABT0M3U4</accession>
<sequence>MAYCGVNLANQFNAVRGQGVFDWDKDQESLVAASAEPQMIDSASGPTRLRGRLGLGLLGLVIMLGFAYEKNLLSQVRGASSIGLTLFDQPSFASVVVTLPEGLVAYDDAQAHEYLRGLRLADRATLQGYAVRVRSDLAHADAMLAPYFRDAETLILTELTRRAD</sequence>
<keyword evidence="2" id="KW-1185">Reference proteome</keyword>
<dbReference type="RefSeq" id="WP_249058456.1">
    <property type="nucleotide sequence ID" value="NZ_JALZWP010000008.1"/>
</dbReference>
<reference evidence="1 2" key="1">
    <citation type="submission" date="2022-05" db="EMBL/GenBank/DDBJ databases">
        <title>Seasonal and diel survey of microbial diversity of the Tyrrhenian coast.</title>
        <authorList>
            <person name="Gattoni G."/>
            <person name="Corral P."/>
        </authorList>
    </citation>
    <scope>NUCLEOTIDE SEQUENCE [LARGE SCALE GENOMIC DNA]</scope>
    <source>
        <strain evidence="1 2">V10</strain>
    </source>
</reference>
<evidence type="ECO:0000313" key="2">
    <source>
        <dbReference type="Proteomes" id="UP001202550"/>
    </source>
</evidence>